<feature type="domain" description="Serine hydrolase" evidence="1">
    <location>
        <begin position="10"/>
        <end position="133"/>
    </location>
</feature>
<dbReference type="AlphaFoldDB" id="A0A6A3CGP9"/>
<comment type="caution">
    <text evidence="2">The sequence shown here is derived from an EMBL/GenBank/DDBJ whole genome shotgun (WGS) entry which is preliminary data.</text>
</comment>
<dbReference type="Proteomes" id="UP000436088">
    <property type="component" value="Unassembled WGS sequence"/>
</dbReference>
<keyword evidence="3" id="KW-1185">Reference proteome</keyword>
<evidence type="ECO:0000259" key="1">
    <source>
        <dbReference type="Pfam" id="PF03959"/>
    </source>
</evidence>
<dbReference type="PANTHER" id="PTHR22778">
    <property type="entry name" value="OVARIAN CANCER GENE-2 PROTEIN-RELATED"/>
    <property type="match status" value="1"/>
</dbReference>
<protein>
    <submittedName>
        <fullName evidence="2">Folic acid and derivative biosynthetic process</fullName>
    </submittedName>
</protein>
<evidence type="ECO:0000313" key="2">
    <source>
        <dbReference type="EMBL" id="KAE8727714.1"/>
    </source>
</evidence>
<dbReference type="InterPro" id="IPR029058">
    <property type="entry name" value="AB_hydrolase_fold"/>
</dbReference>
<name>A0A6A3CGP9_HIBSY</name>
<dbReference type="Gene3D" id="3.40.50.1820">
    <property type="entry name" value="alpha/beta hydrolase"/>
    <property type="match status" value="1"/>
</dbReference>
<accession>A0A6A3CGP9</accession>
<dbReference type="PANTHER" id="PTHR22778:SF52">
    <property type="entry name" value="SERINE HYDROLASE FSH DOMAIN-CONTAINING PROTEIN"/>
    <property type="match status" value="1"/>
</dbReference>
<sequence length="146" mass="16296">MMEKLPDSILGNFGFDFLDAPCPAKGKFNVESIYDPTYYEWYQVNEECVAYIEDYMIKHGPCNGLLSFSEGNACICNSSTAKTGAAFTKVPKIKNLIIISVFALRELKSGPPKILANVYSVPIDYPSIHVIGRGCLYHGYEIKGFY</sequence>
<dbReference type="Pfam" id="PF03959">
    <property type="entry name" value="FSH1"/>
    <property type="match status" value="1"/>
</dbReference>
<organism evidence="2 3">
    <name type="scientific">Hibiscus syriacus</name>
    <name type="common">Rose of Sharon</name>
    <dbReference type="NCBI Taxonomy" id="106335"/>
    <lineage>
        <taxon>Eukaryota</taxon>
        <taxon>Viridiplantae</taxon>
        <taxon>Streptophyta</taxon>
        <taxon>Embryophyta</taxon>
        <taxon>Tracheophyta</taxon>
        <taxon>Spermatophyta</taxon>
        <taxon>Magnoliopsida</taxon>
        <taxon>eudicotyledons</taxon>
        <taxon>Gunneridae</taxon>
        <taxon>Pentapetalae</taxon>
        <taxon>rosids</taxon>
        <taxon>malvids</taxon>
        <taxon>Malvales</taxon>
        <taxon>Malvaceae</taxon>
        <taxon>Malvoideae</taxon>
        <taxon>Hibiscus</taxon>
    </lineage>
</organism>
<reference evidence="2" key="1">
    <citation type="submission" date="2019-09" db="EMBL/GenBank/DDBJ databases">
        <title>Draft genome information of white flower Hibiscus syriacus.</title>
        <authorList>
            <person name="Kim Y.-M."/>
        </authorList>
    </citation>
    <scope>NUCLEOTIDE SEQUENCE [LARGE SCALE GENOMIC DNA]</scope>
    <source>
        <strain evidence="2">YM2019G1</strain>
    </source>
</reference>
<dbReference type="EMBL" id="VEPZ02000305">
    <property type="protein sequence ID" value="KAE8727714.1"/>
    <property type="molecule type" value="Genomic_DNA"/>
</dbReference>
<gene>
    <name evidence="2" type="ORF">F3Y22_tig00005406pilonHSYRG00396</name>
</gene>
<dbReference type="InterPro" id="IPR005645">
    <property type="entry name" value="FSH-like_dom"/>
</dbReference>
<proteinExistence type="predicted"/>
<evidence type="ECO:0000313" key="3">
    <source>
        <dbReference type="Proteomes" id="UP000436088"/>
    </source>
</evidence>